<dbReference type="Gene3D" id="3.30.420.10">
    <property type="entry name" value="Ribonuclease H-like superfamily/Ribonuclease H"/>
    <property type="match status" value="1"/>
</dbReference>
<evidence type="ECO:0000313" key="7">
    <source>
        <dbReference type="Ensembl" id="ENSMALP00000027867.1"/>
    </source>
</evidence>
<sequence>MLVIIDYATKYPEVFPLKSIKAKAVAFCLVQFFSRVGFPTEILTDQGTNFMSTLLKQVYQLLGIRSLRTTPYHPQTDGLTERFNQTLKQMLRKFVNNAGSDWDQWLTYLIFAYREVPQASTGFSPFELMYGREVRGPLSLLRDLWEGGQGSNGPVNIVTYVVQMRERLEKMSELAQAHMAEAQRYQKRWYDRSARQRTFDQGQKVLVLLPSEESKLLAKWQGPFKIQEKLGPTTYKIATPGQQRSSRVLHVNLLKEWVPRPERTEVLLIRNVQEEEEMDEQYLPPVISRDLDLHHLSEERQSQVKMLCNSEVFQESPGRTNIVEHDIVLKDGAVVRRMSYRIPERLLVSLKKVDLMLSLGIIEPSKSERCHPVVLVPKKDGTIRFCIDFRYLNAISQFDSCPTPRTDDLIERLGKAKYLTTIDLCKGYWQVPLTQRSRELTAFRTPWGLFQFTVLPFGLHGAPATFQRLMDQVLGECIEFASAYLDDIVIYSTTWEEHLDHLQRVLHRLQGAGLTINPAKCAVARTETKYLGFVIGNGVVKPQVNKILAIESCPLPQTQKQLWSFLGMAGFYHRFIPHFSSRVAVLTNMTGSRCPNQLQWTKEAVAAFYDIQQSLGKEPVLHSLDFKEPFILQTDASERGLVAVLLQGSEDERRPVAYISR</sequence>
<dbReference type="GO" id="GO:0004523">
    <property type="term" value="F:RNA-DNA hybrid ribonuclease activity"/>
    <property type="evidence" value="ECO:0007669"/>
    <property type="project" value="UniProtKB-EC"/>
</dbReference>
<dbReference type="InterPro" id="IPR001584">
    <property type="entry name" value="Integrase_cat-core"/>
</dbReference>
<dbReference type="InterPro" id="IPR000477">
    <property type="entry name" value="RT_dom"/>
</dbReference>
<dbReference type="FunFam" id="3.30.420.10:FF:000032">
    <property type="entry name" value="Retrovirus-related Pol polyprotein from transposon 297-like Protein"/>
    <property type="match status" value="1"/>
</dbReference>
<dbReference type="InterPro" id="IPR050951">
    <property type="entry name" value="Retrovirus_Pol_polyprotein"/>
</dbReference>
<keyword evidence="3" id="KW-0511">Multifunctional enzyme</keyword>
<dbReference type="Pfam" id="PF00078">
    <property type="entry name" value="RVT_1"/>
    <property type="match status" value="1"/>
</dbReference>
<dbReference type="STRING" id="43700.ENSMALP00000027867"/>
<dbReference type="PANTHER" id="PTHR37984">
    <property type="entry name" value="PROTEIN CBG26694"/>
    <property type="match status" value="1"/>
</dbReference>
<evidence type="ECO:0000256" key="2">
    <source>
        <dbReference type="ARBA" id="ARBA00012180"/>
    </source>
</evidence>
<name>A0A3Q3R6S5_MONAL</name>
<evidence type="ECO:0000256" key="3">
    <source>
        <dbReference type="ARBA" id="ARBA00023268"/>
    </source>
</evidence>
<keyword evidence="8" id="KW-1185">Reference proteome</keyword>
<evidence type="ECO:0000259" key="5">
    <source>
        <dbReference type="PROSITE" id="PS50878"/>
    </source>
</evidence>
<dbReference type="InterPro" id="IPR043128">
    <property type="entry name" value="Rev_trsase/Diguanyl_cyclase"/>
</dbReference>
<reference evidence="7" key="2">
    <citation type="submission" date="2025-09" db="UniProtKB">
        <authorList>
            <consortium name="Ensembl"/>
        </authorList>
    </citation>
    <scope>IDENTIFICATION</scope>
</reference>
<dbReference type="PROSITE" id="PS50994">
    <property type="entry name" value="INTEGRASE"/>
    <property type="match status" value="1"/>
</dbReference>
<dbReference type="AlphaFoldDB" id="A0A3Q3R6S5"/>
<evidence type="ECO:0000313" key="8">
    <source>
        <dbReference type="Proteomes" id="UP000261600"/>
    </source>
</evidence>
<dbReference type="Pfam" id="PF17919">
    <property type="entry name" value="RT_RNaseH_2"/>
    <property type="match status" value="1"/>
</dbReference>
<dbReference type="GO" id="GO:0003676">
    <property type="term" value="F:nucleic acid binding"/>
    <property type="evidence" value="ECO:0007669"/>
    <property type="project" value="InterPro"/>
</dbReference>
<dbReference type="SUPFAM" id="SSF53098">
    <property type="entry name" value="Ribonuclease H-like"/>
    <property type="match status" value="1"/>
</dbReference>
<reference evidence="7" key="1">
    <citation type="submission" date="2025-08" db="UniProtKB">
        <authorList>
            <consortium name="Ensembl"/>
        </authorList>
    </citation>
    <scope>IDENTIFICATION</scope>
</reference>
<evidence type="ECO:0000256" key="4">
    <source>
        <dbReference type="SAM" id="Coils"/>
    </source>
</evidence>
<protein>
    <recommendedName>
        <fullName evidence="2">ribonuclease H</fullName>
        <ecNumber evidence="2">3.1.26.4</ecNumber>
    </recommendedName>
</protein>
<dbReference type="Proteomes" id="UP000261600">
    <property type="component" value="Unplaced"/>
</dbReference>
<dbReference type="FunFam" id="3.30.70.270:FF:000020">
    <property type="entry name" value="Transposon Tf2-6 polyprotein-like Protein"/>
    <property type="match status" value="1"/>
</dbReference>
<dbReference type="PANTHER" id="PTHR37984:SF5">
    <property type="entry name" value="PROTEIN NYNRIN-LIKE"/>
    <property type="match status" value="1"/>
</dbReference>
<organism evidence="7 8">
    <name type="scientific">Monopterus albus</name>
    <name type="common">Swamp eel</name>
    <dbReference type="NCBI Taxonomy" id="43700"/>
    <lineage>
        <taxon>Eukaryota</taxon>
        <taxon>Metazoa</taxon>
        <taxon>Chordata</taxon>
        <taxon>Craniata</taxon>
        <taxon>Vertebrata</taxon>
        <taxon>Euteleostomi</taxon>
        <taxon>Actinopterygii</taxon>
        <taxon>Neopterygii</taxon>
        <taxon>Teleostei</taxon>
        <taxon>Neoteleostei</taxon>
        <taxon>Acanthomorphata</taxon>
        <taxon>Anabantaria</taxon>
        <taxon>Synbranchiformes</taxon>
        <taxon>Synbranchidae</taxon>
        <taxon>Monopterus</taxon>
    </lineage>
</organism>
<proteinExistence type="inferred from homology"/>
<dbReference type="Ensembl" id="ENSMALT00000028379.1">
    <property type="protein sequence ID" value="ENSMALP00000027867.1"/>
    <property type="gene ID" value="ENSMALG00000019305.1"/>
</dbReference>
<dbReference type="SUPFAM" id="SSF56672">
    <property type="entry name" value="DNA/RNA polymerases"/>
    <property type="match status" value="1"/>
</dbReference>
<keyword evidence="4" id="KW-0175">Coiled coil</keyword>
<dbReference type="InterPro" id="IPR043502">
    <property type="entry name" value="DNA/RNA_pol_sf"/>
</dbReference>
<dbReference type="PROSITE" id="PS50878">
    <property type="entry name" value="RT_POL"/>
    <property type="match status" value="1"/>
</dbReference>
<dbReference type="InterPro" id="IPR041577">
    <property type="entry name" value="RT_RNaseH_2"/>
</dbReference>
<dbReference type="Gene3D" id="3.10.10.10">
    <property type="entry name" value="HIV Type 1 Reverse Transcriptase, subunit A, domain 1"/>
    <property type="match status" value="1"/>
</dbReference>
<dbReference type="Pfam" id="PF22938">
    <property type="entry name" value="Integrase_p58_C"/>
    <property type="match status" value="1"/>
</dbReference>
<dbReference type="InterPro" id="IPR036397">
    <property type="entry name" value="RNaseH_sf"/>
</dbReference>
<dbReference type="Gene3D" id="3.30.70.270">
    <property type="match status" value="2"/>
</dbReference>
<dbReference type="InterPro" id="IPR012337">
    <property type="entry name" value="RNaseH-like_sf"/>
</dbReference>
<dbReference type="InterPro" id="IPR054465">
    <property type="entry name" value="Integrase_p58-like_C"/>
</dbReference>
<feature type="domain" description="Reverse transcriptase" evidence="5">
    <location>
        <begin position="357"/>
        <end position="535"/>
    </location>
</feature>
<feature type="coiled-coil region" evidence="4">
    <location>
        <begin position="161"/>
        <end position="188"/>
    </location>
</feature>
<dbReference type="CDD" id="cd01647">
    <property type="entry name" value="RT_LTR"/>
    <property type="match status" value="1"/>
</dbReference>
<accession>A0A3Q3R6S5</accession>
<evidence type="ECO:0000256" key="1">
    <source>
        <dbReference type="ARBA" id="ARBA00010879"/>
    </source>
</evidence>
<evidence type="ECO:0000259" key="6">
    <source>
        <dbReference type="PROSITE" id="PS50994"/>
    </source>
</evidence>
<comment type="similarity">
    <text evidence="1">Belongs to the beta type-B retroviral polymerase family. HERV class-II K(HML-2) pol subfamily.</text>
</comment>
<dbReference type="EC" id="3.1.26.4" evidence="2"/>
<feature type="domain" description="Integrase catalytic" evidence="6">
    <location>
        <begin position="1"/>
        <end position="133"/>
    </location>
</feature>
<dbReference type="GO" id="GO:0015074">
    <property type="term" value="P:DNA integration"/>
    <property type="evidence" value="ECO:0007669"/>
    <property type="project" value="InterPro"/>
</dbReference>